<protein>
    <submittedName>
        <fullName evidence="2">Uncharacterized protein</fullName>
    </submittedName>
</protein>
<name>A0ABU8CJ24_9HYPH</name>
<feature type="transmembrane region" description="Helical" evidence="1">
    <location>
        <begin position="31"/>
        <end position="51"/>
    </location>
</feature>
<dbReference type="RefSeq" id="WP_264396620.1">
    <property type="nucleotide sequence ID" value="NZ_JBAMYB010000006.1"/>
</dbReference>
<organism evidence="2 3">
    <name type="scientific">Rhizobium aouanii</name>
    <dbReference type="NCBI Taxonomy" id="3118145"/>
    <lineage>
        <taxon>Bacteria</taxon>
        <taxon>Pseudomonadati</taxon>
        <taxon>Pseudomonadota</taxon>
        <taxon>Alphaproteobacteria</taxon>
        <taxon>Hyphomicrobiales</taxon>
        <taxon>Rhizobiaceae</taxon>
        <taxon>Rhizobium/Agrobacterium group</taxon>
        <taxon>Rhizobium</taxon>
    </lineage>
</organism>
<proteinExistence type="predicted"/>
<keyword evidence="3" id="KW-1185">Reference proteome</keyword>
<sequence length="191" mass="20418">MSQPVTPDVETKNRRLSVRFFDELKGGVAKYLAAGVIGLIGIGASWLWGWYAAGGPSNLIGAVPRGAVVAFDRADGCPTGWDDYKEGWGRFVIGAVESNKIGQIPGEFVRDASGVDLGPREFRKPGGQALTAITVRNLPAFNIVGHDEYVRSQKGYAGLESVTPVDGPNLQNPLSNLPPYIALVYCKKSSP</sequence>
<keyword evidence="1" id="KW-0812">Transmembrane</keyword>
<evidence type="ECO:0000313" key="3">
    <source>
        <dbReference type="Proteomes" id="UP001531129"/>
    </source>
</evidence>
<dbReference type="Proteomes" id="UP001531129">
    <property type="component" value="Unassembled WGS sequence"/>
</dbReference>
<accession>A0ABU8CJ24</accession>
<evidence type="ECO:0000313" key="2">
    <source>
        <dbReference type="EMBL" id="MEI1248883.1"/>
    </source>
</evidence>
<keyword evidence="1" id="KW-1133">Transmembrane helix</keyword>
<gene>
    <name evidence="2" type="ORF">V8Q02_12800</name>
</gene>
<reference evidence="2 3" key="1">
    <citation type="submission" date="2024-01" db="EMBL/GenBank/DDBJ databases">
        <title>Draft genome sequences of three bacterial strains isolated from Acacia saligna represent a potential new species within the genus Rhizobium.</title>
        <authorList>
            <person name="Tambong J.T."/>
            <person name="Mnasri B."/>
        </authorList>
    </citation>
    <scope>NUCLEOTIDE SEQUENCE [LARGE SCALE GENOMIC DNA]</scope>
    <source>
        <strain evidence="2 3">1AS12I</strain>
    </source>
</reference>
<dbReference type="EMBL" id="JBAMYC010000006">
    <property type="protein sequence ID" value="MEI1248883.1"/>
    <property type="molecule type" value="Genomic_DNA"/>
</dbReference>
<keyword evidence="1" id="KW-0472">Membrane</keyword>
<evidence type="ECO:0000256" key="1">
    <source>
        <dbReference type="SAM" id="Phobius"/>
    </source>
</evidence>
<comment type="caution">
    <text evidence="2">The sequence shown here is derived from an EMBL/GenBank/DDBJ whole genome shotgun (WGS) entry which is preliminary data.</text>
</comment>